<evidence type="ECO:0000313" key="3">
    <source>
        <dbReference type="EMBL" id="QEL20040.1"/>
    </source>
</evidence>
<keyword evidence="1" id="KW-0812">Transmembrane</keyword>
<reference evidence="4" key="1">
    <citation type="submission" date="2019-08" db="EMBL/GenBank/DDBJ databases">
        <title>Limnoglobus roseus gen. nov., sp. nov., a novel freshwater planctomycete with a giant genome from the family Gemmataceae.</title>
        <authorList>
            <person name="Kulichevskaya I.S."/>
            <person name="Naumoff D.G."/>
            <person name="Miroshnikov K."/>
            <person name="Ivanova A."/>
            <person name="Philippov D.A."/>
            <person name="Hakobyan A."/>
            <person name="Rijpstra I.C."/>
            <person name="Sinninghe Damste J.S."/>
            <person name="Liesack W."/>
            <person name="Dedysh S.N."/>
        </authorList>
    </citation>
    <scope>NUCLEOTIDE SEQUENCE [LARGE SCALE GENOMIC DNA]</scope>
    <source>
        <strain evidence="4">PX52</strain>
    </source>
</reference>
<dbReference type="RefSeq" id="WP_168219390.1">
    <property type="nucleotide sequence ID" value="NZ_CP042425.1"/>
</dbReference>
<keyword evidence="4" id="KW-1185">Reference proteome</keyword>
<proteinExistence type="predicted"/>
<evidence type="ECO:0000259" key="2">
    <source>
        <dbReference type="Pfam" id="PF09850"/>
    </source>
</evidence>
<dbReference type="EMBL" id="CP042425">
    <property type="protein sequence ID" value="QEL20040.1"/>
    <property type="molecule type" value="Genomic_DNA"/>
</dbReference>
<dbReference type="InterPro" id="IPR017732">
    <property type="entry name" value="T4/T6SS_DotU"/>
</dbReference>
<accession>A0A5C1AM58</accession>
<feature type="domain" description="Type IV / VI secretion system DotU" evidence="2">
    <location>
        <begin position="66"/>
        <end position="212"/>
    </location>
</feature>
<protein>
    <recommendedName>
        <fullName evidence="2">Type IV / VI secretion system DotU domain-containing protein</fullName>
    </recommendedName>
</protein>
<evidence type="ECO:0000313" key="4">
    <source>
        <dbReference type="Proteomes" id="UP000324974"/>
    </source>
</evidence>
<sequence>MGNDLTGHVLEVIDYGLNLKGRVLRSENVLLDAENARLIQMLWANAGVGGHPEYGDRVLRPVVPENTDFLGVRYALACWLDEIFINDVSQANTDWSRRWQEKSLEAQIYGGGQERAWRFWVQAGLAIQRPAAEAVEPFLWCVMLGFRGAPSTLSPPQWVEEARNKVMQNRKRELALPAELGLKTNVPALRGRDRFRAAGRVLLLIVALAIFVGSAVLAKYLSTD</sequence>
<dbReference type="Gene3D" id="1.25.40.590">
    <property type="entry name" value="Type IV / VI secretion system, DotU"/>
    <property type="match status" value="1"/>
</dbReference>
<dbReference type="InterPro" id="IPR038522">
    <property type="entry name" value="T4/T6SS_DotU_sf"/>
</dbReference>
<dbReference type="AlphaFoldDB" id="A0A5C1AM58"/>
<keyword evidence="1" id="KW-0472">Membrane</keyword>
<dbReference type="KEGG" id="lrs:PX52LOC_07126"/>
<dbReference type="Proteomes" id="UP000324974">
    <property type="component" value="Chromosome"/>
</dbReference>
<dbReference type="Pfam" id="PF09850">
    <property type="entry name" value="DotU"/>
    <property type="match status" value="1"/>
</dbReference>
<name>A0A5C1AM58_9BACT</name>
<evidence type="ECO:0000256" key="1">
    <source>
        <dbReference type="SAM" id="Phobius"/>
    </source>
</evidence>
<gene>
    <name evidence="3" type="ORF">PX52LOC_07126</name>
</gene>
<keyword evidence="1" id="KW-1133">Transmembrane helix</keyword>
<organism evidence="3 4">
    <name type="scientific">Limnoglobus roseus</name>
    <dbReference type="NCBI Taxonomy" id="2598579"/>
    <lineage>
        <taxon>Bacteria</taxon>
        <taxon>Pseudomonadati</taxon>
        <taxon>Planctomycetota</taxon>
        <taxon>Planctomycetia</taxon>
        <taxon>Gemmatales</taxon>
        <taxon>Gemmataceae</taxon>
        <taxon>Limnoglobus</taxon>
    </lineage>
</organism>
<feature type="transmembrane region" description="Helical" evidence="1">
    <location>
        <begin position="201"/>
        <end position="221"/>
    </location>
</feature>